<dbReference type="PROSITE" id="PS51257">
    <property type="entry name" value="PROKAR_LIPOPROTEIN"/>
    <property type="match status" value="1"/>
</dbReference>
<feature type="compositionally biased region" description="Polar residues" evidence="1">
    <location>
        <begin position="187"/>
        <end position="201"/>
    </location>
</feature>
<organism evidence="2 3">
    <name type="scientific">Halospina denitrificans</name>
    <dbReference type="NCBI Taxonomy" id="332522"/>
    <lineage>
        <taxon>Bacteria</taxon>
        <taxon>Pseudomonadati</taxon>
        <taxon>Pseudomonadota</taxon>
        <taxon>Gammaproteobacteria</taxon>
        <taxon>Halospina</taxon>
    </lineage>
</organism>
<dbReference type="EMBL" id="SOAX01000002">
    <property type="protein sequence ID" value="TDT43486.1"/>
    <property type="molecule type" value="Genomic_DNA"/>
</dbReference>
<sequence>MRSLASATILTRFNKQLNKGSIFGVLASGLLLAGCGGGGGGSSDNDPETSTDSVSETSTSNLLEAVDPGAFVADVERPDELPTPLEIALLSPSGRVVLLYNRNAITSAEIDFDQDRSFSGPGTDIYYSGDEWVQNEGKLEGEAVSKSVIKGEAKSTSDDPRTSFTLTRDGPASAQGASLEAVGGRTYSEQDASSETSQSITIDKDGTLTGSYHTGSDQKACTFNGNVSVPDERFNVYEVSFEATGCGDDLRNGTYTGLAMYDQRDPDRLVIIAENGEVTGVFISD</sequence>
<protein>
    <recommendedName>
        <fullName evidence="4">Lipoprotein</fullName>
    </recommendedName>
</protein>
<feature type="compositionally biased region" description="Basic and acidic residues" evidence="1">
    <location>
        <begin position="150"/>
        <end position="161"/>
    </location>
</feature>
<feature type="region of interest" description="Disordered" evidence="1">
    <location>
        <begin position="38"/>
        <end position="60"/>
    </location>
</feature>
<reference evidence="2 3" key="1">
    <citation type="submission" date="2019-03" db="EMBL/GenBank/DDBJ databases">
        <title>Genomic Encyclopedia of Type Strains, Phase IV (KMG-IV): sequencing the most valuable type-strain genomes for metagenomic binning, comparative biology and taxonomic classification.</title>
        <authorList>
            <person name="Goeker M."/>
        </authorList>
    </citation>
    <scope>NUCLEOTIDE SEQUENCE [LARGE SCALE GENOMIC DNA]</scope>
    <source>
        <strain evidence="2 3">DSM 15505</strain>
    </source>
</reference>
<evidence type="ECO:0000313" key="3">
    <source>
        <dbReference type="Proteomes" id="UP000295830"/>
    </source>
</evidence>
<evidence type="ECO:0000313" key="2">
    <source>
        <dbReference type="EMBL" id="TDT43486.1"/>
    </source>
</evidence>
<gene>
    <name evidence="2" type="ORF">DES49_1304</name>
</gene>
<feature type="compositionally biased region" description="Low complexity" evidence="1">
    <location>
        <begin position="48"/>
        <end position="60"/>
    </location>
</feature>
<feature type="region of interest" description="Disordered" evidence="1">
    <location>
        <begin position="150"/>
        <end position="204"/>
    </location>
</feature>
<proteinExistence type="predicted"/>
<accession>A0A4R7JZD7</accession>
<evidence type="ECO:0008006" key="4">
    <source>
        <dbReference type="Google" id="ProtNLM"/>
    </source>
</evidence>
<dbReference type="RefSeq" id="WP_133735553.1">
    <property type="nucleotide sequence ID" value="NZ_SOAX01000002.1"/>
</dbReference>
<dbReference type="AlphaFoldDB" id="A0A4R7JZD7"/>
<comment type="caution">
    <text evidence="2">The sequence shown here is derived from an EMBL/GenBank/DDBJ whole genome shotgun (WGS) entry which is preliminary data.</text>
</comment>
<dbReference type="OrthoDB" id="6372241at2"/>
<name>A0A4R7JZD7_9GAMM</name>
<evidence type="ECO:0000256" key="1">
    <source>
        <dbReference type="SAM" id="MobiDB-lite"/>
    </source>
</evidence>
<keyword evidence="3" id="KW-1185">Reference proteome</keyword>
<dbReference type="Proteomes" id="UP000295830">
    <property type="component" value="Unassembled WGS sequence"/>
</dbReference>